<keyword evidence="5" id="KW-0547">Nucleotide-binding</keyword>
<dbReference type="InterPro" id="IPR050388">
    <property type="entry name" value="ABC_Ni/Peptide_Import"/>
</dbReference>
<evidence type="ECO:0000313" key="9">
    <source>
        <dbReference type="EMBL" id="TQM11123.1"/>
    </source>
</evidence>
<dbReference type="GO" id="GO:0005524">
    <property type="term" value="F:ATP binding"/>
    <property type="evidence" value="ECO:0007669"/>
    <property type="project" value="UniProtKB-KW"/>
</dbReference>
<dbReference type="Gene3D" id="3.40.50.300">
    <property type="entry name" value="P-loop containing nucleotide triphosphate hydrolases"/>
    <property type="match status" value="1"/>
</dbReference>
<keyword evidence="3" id="KW-0813">Transport</keyword>
<dbReference type="NCBIfam" id="TIGR01727">
    <property type="entry name" value="oligo_HPY"/>
    <property type="match status" value="1"/>
</dbReference>
<keyword evidence="4" id="KW-1003">Cell membrane</keyword>
<evidence type="ECO:0000256" key="6">
    <source>
        <dbReference type="ARBA" id="ARBA00022840"/>
    </source>
</evidence>
<dbReference type="GO" id="GO:0005886">
    <property type="term" value="C:plasma membrane"/>
    <property type="evidence" value="ECO:0007669"/>
    <property type="project" value="UniProtKB-SubCell"/>
</dbReference>
<dbReference type="InterPro" id="IPR003439">
    <property type="entry name" value="ABC_transporter-like_ATP-bd"/>
</dbReference>
<evidence type="ECO:0000256" key="7">
    <source>
        <dbReference type="ARBA" id="ARBA00023136"/>
    </source>
</evidence>
<feature type="domain" description="ABC transporter" evidence="8">
    <location>
        <begin position="6"/>
        <end position="258"/>
    </location>
</feature>
<evidence type="ECO:0000256" key="2">
    <source>
        <dbReference type="ARBA" id="ARBA00005417"/>
    </source>
</evidence>
<gene>
    <name evidence="9" type="ORF">FB558_3669</name>
</gene>
<name>A0A543DPA8_9PSEU</name>
<dbReference type="EMBL" id="VFPA01000002">
    <property type="protein sequence ID" value="TQM11123.1"/>
    <property type="molecule type" value="Genomic_DNA"/>
</dbReference>
<dbReference type="PROSITE" id="PS50893">
    <property type="entry name" value="ABC_TRANSPORTER_2"/>
    <property type="match status" value="1"/>
</dbReference>
<dbReference type="AlphaFoldDB" id="A0A543DPA8"/>
<proteinExistence type="inferred from homology"/>
<comment type="similarity">
    <text evidence="2">Belongs to the ABC transporter superfamily.</text>
</comment>
<dbReference type="GO" id="GO:0015833">
    <property type="term" value="P:peptide transport"/>
    <property type="evidence" value="ECO:0007669"/>
    <property type="project" value="InterPro"/>
</dbReference>
<accession>A0A543DPA8</accession>
<dbReference type="InterPro" id="IPR003593">
    <property type="entry name" value="AAA+_ATPase"/>
</dbReference>
<dbReference type="SUPFAM" id="SSF52540">
    <property type="entry name" value="P-loop containing nucleoside triphosphate hydrolases"/>
    <property type="match status" value="1"/>
</dbReference>
<dbReference type="InterPro" id="IPR013563">
    <property type="entry name" value="Oligopep_ABC_C"/>
</dbReference>
<dbReference type="InterPro" id="IPR027417">
    <property type="entry name" value="P-loop_NTPase"/>
</dbReference>
<keyword evidence="6 9" id="KW-0067">ATP-binding</keyword>
<keyword evidence="7" id="KW-0472">Membrane</keyword>
<evidence type="ECO:0000313" key="10">
    <source>
        <dbReference type="Proteomes" id="UP000315677"/>
    </source>
</evidence>
<evidence type="ECO:0000256" key="1">
    <source>
        <dbReference type="ARBA" id="ARBA00004202"/>
    </source>
</evidence>
<protein>
    <submittedName>
        <fullName evidence="9">Peptide/nickel transport system ATP-binding protein/oligopeptide transport system ATP-binding protein</fullName>
    </submittedName>
</protein>
<dbReference type="Pfam" id="PF00005">
    <property type="entry name" value="ABC_tran"/>
    <property type="match status" value="1"/>
</dbReference>
<evidence type="ECO:0000259" key="8">
    <source>
        <dbReference type="PROSITE" id="PS50893"/>
    </source>
</evidence>
<dbReference type="FunFam" id="3.40.50.300:FF:000016">
    <property type="entry name" value="Oligopeptide ABC transporter ATP-binding component"/>
    <property type="match status" value="1"/>
</dbReference>
<keyword evidence="10" id="KW-1185">Reference proteome</keyword>
<sequence length="328" mass="34970">MSKALLSIRDLTVEFDTPAGTVHAVNGVSFDVNPGEVLGLVGESGCGKTVTLLAALRLLAEPPARLVGGQALFQGRDLLRLPRRELRRVRGRDIGFVFQDPLTSLHPSMRVGDQIAEALRVHDRGLAAAAARARVVDLLDLVGVPRPATRLRDYPHQWSGGMRQRAMIAAAIANRPALLIADEPTTALDVTIQAQVLDVLRLAAAETGAATVLVSHDLGVIAELAARVVVMYGGRVVETAPVGELFARPRHPYTAALLASVPRVDGPLRLSDPVPGQPPTLLEQPVGCSFAGRCPCREDRERCVVEAPELAPGTHKVACHFPLTASRS</sequence>
<dbReference type="RefSeq" id="WP_142055008.1">
    <property type="nucleotide sequence ID" value="NZ_VFPA01000002.1"/>
</dbReference>
<dbReference type="OrthoDB" id="9804819at2"/>
<dbReference type="Pfam" id="PF08352">
    <property type="entry name" value="oligo_HPY"/>
    <property type="match status" value="1"/>
</dbReference>
<dbReference type="GO" id="GO:0016887">
    <property type="term" value="F:ATP hydrolysis activity"/>
    <property type="evidence" value="ECO:0007669"/>
    <property type="project" value="InterPro"/>
</dbReference>
<comment type="subcellular location">
    <subcellularLocation>
        <location evidence="1">Cell membrane</location>
        <topology evidence="1">Peripheral membrane protein</topology>
    </subcellularLocation>
</comment>
<dbReference type="SMART" id="SM00382">
    <property type="entry name" value="AAA"/>
    <property type="match status" value="1"/>
</dbReference>
<dbReference type="CDD" id="cd03257">
    <property type="entry name" value="ABC_NikE_OppD_transporters"/>
    <property type="match status" value="1"/>
</dbReference>
<dbReference type="PANTHER" id="PTHR43297">
    <property type="entry name" value="OLIGOPEPTIDE TRANSPORT ATP-BINDING PROTEIN APPD"/>
    <property type="match status" value="1"/>
</dbReference>
<organism evidence="9 10">
    <name type="scientific">Pseudonocardia kunmingensis</name>
    <dbReference type="NCBI Taxonomy" id="630975"/>
    <lineage>
        <taxon>Bacteria</taxon>
        <taxon>Bacillati</taxon>
        <taxon>Actinomycetota</taxon>
        <taxon>Actinomycetes</taxon>
        <taxon>Pseudonocardiales</taxon>
        <taxon>Pseudonocardiaceae</taxon>
        <taxon>Pseudonocardia</taxon>
    </lineage>
</organism>
<comment type="caution">
    <text evidence="9">The sequence shown here is derived from an EMBL/GenBank/DDBJ whole genome shotgun (WGS) entry which is preliminary data.</text>
</comment>
<dbReference type="PANTHER" id="PTHR43297:SF2">
    <property type="entry name" value="DIPEPTIDE TRANSPORT ATP-BINDING PROTEIN DPPD"/>
    <property type="match status" value="1"/>
</dbReference>
<reference evidence="9 10" key="1">
    <citation type="submission" date="2019-06" db="EMBL/GenBank/DDBJ databases">
        <title>Sequencing the genomes of 1000 actinobacteria strains.</title>
        <authorList>
            <person name="Klenk H.-P."/>
        </authorList>
    </citation>
    <scope>NUCLEOTIDE SEQUENCE [LARGE SCALE GENOMIC DNA]</scope>
    <source>
        <strain evidence="9 10">DSM 45301</strain>
    </source>
</reference>
<evidence type="ECO:0000256" key="3">
    <source>
        <dbReference type="ARBA" id="ARBA00022448"/>
    </source>
</evidence>
<dbReference type="Proteomes" id="UP000315677">
    <property type="component" value="Unassembled WGS sequence"/>
</dbReference>
<evidence type="ECO:0000256" key="5">
    <source>
        <dbReference type="ARBA" id="ARBA00022741"/>
    </source>
</evidence>
<evidence type="ECO:0000256" key="4">
    <source>
        <dbReference type="ARBA" id="ARBA00022475"/>
    </source>
</evidence>